<name>A0A921IQZ4_9ACTN</name>
<protein>
    <submittedName>
        <fullName evidence="2">Uncharacterized protein</fullName>
    </submittedName>
</protein>
<dbReference type="RefSeq" id="WP_147569447.1">
    <property type="nucleotide sequence ID" value="NZ_CABKVW010000001.1"/>
</dbReference>
<evidence type="ECO:0000256" key="1">
    <source>
        <dbReference type="SAM" id="SignalP"/>
    </source>
</evidence>
<feature type="signal peptide" evidence="1">
    <location>
        <begin position="1"/>
        <end position="30"/>
    </location>
</feature>
<dbReference type="Proteomes" id="UP000746751">
    <property type="component" value="Unassembled WGS sequence"/>
</dbReference>
<gene>
    <name evidence="2" type="ORF">K8U80_09645</name>
</gene>
<dbReference type="AlphaFoldDB" id="A0A921IQZ4"/>
<proteinExistence type="predicted"/>
<organism evidence="2 3">
    <name type="scientific">Collinsella ihumii</name>
    <dbReference type="NCBI Taxonomy" id="1720204"/>
    <lineage>
        <taxon>Bacteria</taxon>
        <taxon>Bacillati</taxon>
        <taxon>Actinomycetota</taxon>
        <taxon>Coriobacteriia</taxon>
        <taxon>Coriobacteriales</taxon>
        <taxon>Coriobacteriaceae</taxon>
        <taxon>Collinsella</taxon>
    </lineage>
</organism>
<feature type="chain" id="PRO_5037249713" evidence="1">
    <location>
        <begin position="31"/>
        <end position="135"/>
    </location>
</feature>
<evidence type="ECO:0000313" key="2">
    <source>
        <dbReference type="EMBL" id="HJG31636.1"/>
    </source>
</evidence>
<reference evidence="2" key="2">
    <citation type="submission" date="2021-09" db="EMBL/GenBank/DDBJ databases">
        <authorList>
            <person name="Gilroy R."/>
        </authorList>
    </citation>
    <scope>NUCLEOTIDE SEQUENCE</scope>
    <source>
        <strain evidence="2">ChiGjej2B2-7701</strain>
    </source>
</reference>
<dbReference type="EMBL" id="DYVF01000058">
    <property type="protein sequence ID" value="HJG31636.1"/>
    <property type="molecule type" value="Genomic_DNA"/>
</dbReference>
<keyword evidence="1" id="KW-0732">Signal</keyword>
<evidence type="ECO:0000313" key="3">
    <source>
        <dbReference type="Proteomes" id="UP000746751"/>
    </source>
</evidence>
<reference evidence="2" key="1">
    <citation type="journal article" date="2021" name="PeerJ">
        <title>Extensive microbial diversity within the chicken gut microbiome revealed by metagenomics and culture.</title>
        <authorList>
            <person name="Gilroy R."/>
            <person name="Ravi A."/>
            <person name="Getino M."/>
            <person name="Pursley I."/>
            <person name="Horton D.L."/>
            <person name="Alikhan N.F."/>
            <person name="Baker D."/>
            <person name="Gharbi K."/>
            <person name="Hall N."/>
            <person name="Watson M."/>
            <person name="Adriaenssens E.M."/>
            <person name="Foster-Nyarko E."/>
            <person name="Jarju S."/>
            <person name="Secka A."/>
            <person name="Antonio M."/>
            <person name="Oren A."/>
            <person name="Chaudhuri R.R."/>
            <person name="La Ragione R."/>
            <person name="Hildebrand F."/>
            <person name="Pallen M.J."/>
        </authorList>
    </citation>
    <scope>NUCLEOTIDE SEQUENCE</scope>
    <source>
        <strain evidence="2">ChiGjej2B2-7701</strain>
    </source>
</reference>
<accession>A0A921IQZ4</accession>
<comment type="caution">
    <text evidence="2">The sequence shown here is derived from an EMBL/GenBank/DDBJ whole genome shotgun (WGS) entry which is preliminary data.</text>
</comment>
<sequence length="135" mass="14557">MMKKSNGARRFLPVMLLAMALGLAAVPAYAGSGAIDLSLPPRQENVTVVTGTKSFTSSTRASVQLWSDSSFGGIFWVDRDTGNRVTDSVTVNAGDTRYLNYYAPHTWTASVQLRGCQIGWNLAGNQHVWGAVDFG</sequence>